<gene>
    <name evidence="2" type="ORF">SAMN05660742_1053</name>
</gene>
<keyword evidence="3" id="KW-1185">Reference proteome</keyword>
<dbReference type="Proteomes" id="UP000199662">
    <property type="component" value="Unassembled WGS sequence"/>
</dbReference>
<dbReference type="AlphaFoldDB" id="A0A1H6X846"/>
<evidence type="ECO:0000313" key="2">
    <source>
        <dbReference type="EMBL" id="SEJ25288.1"/>
    </source>
</evidence>
<dbReference type="EMBL" id="FNZK01000005">
    <property type="protein sequence ID" value="SEJ25288.1"/>
    <property type="molecule type" value="Genomic_DNA"/>
</dbReference>
<keyword evidence="1" id="KW-0812">Transmembrane</keyword>
<dbReference type="RefSeq" id="WP_091830125.1">
    <property type="nucleotide sequence ID" value="NZ_FNZK01000005.1"/>
</dbReference>
<evidence type="ECO:0000256" key="1">
    <source>
        <dbReference type="SAM" id="Phobius"/>
    </source>
</evidence>
<evidence type="ECO:0008006" key="4">
    <source>
        <dbReference type="Google" id="ProtNLM"/>
    </source>
</evidence>
<reference evidence="2 3" key="1">
    <citation type="submission" date="2016-10" db="EMBL/GenBank/DDBJ databases">
        <authorList>
            <person name="de Groot N.N."/>
        </authorList>
    </citation>
    <scope>NUCLEOTIDE SEQUENCE [LARGE SCALE GENOMIC DNA]</scope>
    <source>
        <strain evidence="2 3">DSM 2179</strain>
    </source>
</reference>
<name>A0A1H6X846_9FIRM</name>
<keyword evidence="1" id="KW-1133">Transmembrane helix</keyword>
<keyword evidence="1" id="KW-0472">Membrane</keyword>
<evidence type="ECO:0000313" key="3">
    <source>
        <dbReference type="Proteomes" id="UP000199662"/>
    </source>
</evidence>
<feature type="transmembrane region" description="Helical" evidence="1">
    <location>
        <begin position="437"/>
        <end position="457"/>
    </location>
</feature>
<protein>
    <recommendedName>
        <fullName evidence="4">Core-binding (CB) domain-containing protein</fullName>
    </recommendedName>
</protein>
<organism evidence="2 3">
    <name type="scientific">Propionispira arboris</name>
    <dbReference type="NCBI Taxonomy" id="84035"/>
    <lineage>
        <taxon>Bacteria</taxon>
        <taxon>Bacillati</taxon>
        <taxon>Bacillota</taxon>
        <taxon>Negativicutes</taxon>
        <taxon>Selenomonadales</taxon>
        <taxon>Selenomonadaceae</taxon>
        <taxon>Propionispira</taxon>
    </lineage>
</organism>
<accession>A0A1H6X846</accession>
<proteinExistence type="predicted"/>
<sequence>MKNVYDEIQLFYDECIDFDGIIEQASIEKYLRKKAWRGNSDADLKCIWKNLQWFIYYLDYIDLYDLNELSDLDYAKSLFWIAENNGTMVLNEDSVKDFFAILEDFYRYLLKEKQISQLESLRNGKKYFFVEEQFTLPEIKSTDEEFYENLHTTKELSMKDANKLNVLLEKLLNKIGLYYKNEEFSFDFNRALSLYSGPFNVVPDEDGEEFWLGFWDYYLFDYHLVKNDSTPLRYFYESKKDVLTADEKHILNDLLRAKFTVFYINRLVNESVVECTNLLTDERIQLPTPDYGLHDYKKVILYGHIYLDGVVMLNYITSIPASTILRKRIKEEIMRQQCLYKYQDPEVNIEQFFERHAIMVRHTIDILVHLAKVNVVAPELLLHQFPTIKQAIEKPDEAVTLLLQSLAKRYKFSLHATDLLLKMWGSFFYSFKSTDRAEFIAAGIFLSFATINGVNFINKKNFLKKLAVSDKEFSNSCKKIAEALQLRVFDPRYLTEEGFVLSLYAF</sequence>